<dbReference type="Proteomes" id="UP000253562">
    <property type="component" value="Unassembled WGS sequence"/>
</dbReference>
<comment type="caution">
    <text evidence="2">The sequence shown here is derived from an EMBL/GenBank/DDBJ whole genome shotgun (WGS) entry which is preliminary data.</text>
</comment>
<organism evidence="2 3">
    <name type="scientific">Bremerella cremea</name>
    <dbReference type="NCBI Taxonomy" id="1031537"/>
    <lineage>
        <taxon>Bacteria</taxon>
        <taxon>Pseudomonadati</taxon>
        <taxon>Planctomycetota</taxon>
        <taxon>Planctomycetia</taxon>
        <taxon>Pirellulales</taxon>
        <taxon>Pirellulaceae</taxon>
        <taxon>Bremerella</taxon>
    </lineage>
</organism>
<sequence length="104" mass="11080">MFLTPKIPSETTSQTSQETKKARTNRAIMPPKAPSCDDEVPPRGVVQPLNSSGKTGLLTSECVNSYAVGHELLLNDPELGKIAKAWPDLHPAIKAGILAMVEGS</sequence>
<dbReference type="EMBL" id="QPEX01000024">
    <property type="protein sequence ID" value="RCS49193.1"/>
    <property type="molecule type" value="Genomic_DNA"/>
</dbReference>
<evidence type="ECO:0000256" key="1">
    <source>
        <dbReference type="SAM" id="MobiDB-lite"/>
    </source>
</evidence>
<evidence type="ECO:0000313" key="3">
    <source>
        <dbReference type="Proteomes" id="UP000253562"/>
    </source>
</evidence>
<evidence type="ECO:0000313" key="2">
    <source>
        <dbReference type="EMBL" id="RCS49193.1"/>
    </source>
</evidence>
<reference evidence="2 3" key="1">
    <citation type="submission" date="2018-07" db="EMBL/GenBank/DDBJ databases">
        <title>Comparative genomes isolates from brazilian mangrove.</title>
        <authorList>
            <person name="De Araujo J.E."/>
            <person name="Taketani R.G."/>
            <person name="Silva M.C.P."/>
            <person name="Lourenco M.V."/>
            <person name="Oliveira V.M."/>
            <person name="Andreote F.D."/>
        </authorList>
    </citation>
    <scope>NUCLEOTIDE SEQUENCE [LARGE SCALE GENOMIC DNA]</scope>
    <source>
        <strain evidence="2 3">HEX PRIS-MGV</strain>
    </source>
</reference>
<dbReference type="AlphaFoldDB" id="A0A368KQS2"/>
<name>A0A368KQS2_9BACT</name>
<protein>
    <submittedName>
        <fullName evidence="2">Uncharacterized protein</fullName>
    </submittedName>
</protein>
<gene>
    <name evidence="2" type="ORF">DTL42_11680</name>
</gene>
<feature type="region of interest" description="Disordered" evidence="1">
    <location>
        <begin position="1"/>
        <end position="42"/>
    </location>
</feature>
<proteinExistence type="predicted"/>
<accession>A0A368KQS2</accession>